<evidence type="ECO:0000313" key="2">
    <source>
        <dbReference type="Proteomes" id="UP000739565"/>
    </source>
</evidence>
<dbReference type="Proteomes" id="UP000739565">
    <property type="component" value="Unassembled WGS sequence"/>
</dbReference>
<gene>
    <name evidence="1" type="ORF">KZZ10_14490</name>
</gene>
<dbReference type="AlphaFoldDB" id="A0A953NBG1"/>
<dbReference type="RefSeq" id="WP_259662263.1">
    <property type="nucleotide sequence ID" value="NZ_JAHXRI010000025.1"/>
</dbReference>
<keyword evidence="2" id="KW-1185">Reference proteome</keyword>
<proteinExistence type="predicted"/>
<protein>
    <recommendedName>
        <fullName evidence="3">Type II secretion system protein GspC N-terminal domain-containing protein</fullName>
    </recommendedName>
</protein>
<name>A0A953NBG1_9BURK</name>
<reference evidence="1" key="1">
    <citation type="submission" date="2021-07" db="EMBL/GenBank/DDBJ databases">
        <title>New genus and species of the family Alcaligenaceae.</title>
        <authorList>
            <person name="Hahn M.W."/>
        </authorList>
    </citation>
    <scope>NUCLEOTIDE SEQUENCE</scope>
    <source>
        <strain evidence="1">LF4-65</strain>
    </source>
</reference>
<comment type="caution">
    <text evidence="1">The sequence shown here is derived from an EMBL/GenBank/DDBJ whole genome shotgun (WGS) entry which is preliminary data.</text>
</comment>
<evidence type="ECO:0008006" key="3">
    <source>
        <dbReference type="Google" id="ProtNLM"/>
    </source>
</evidence>
<dbReference type="EMBL" id="JAHXRI010000025">
    <property type="protein sequence ID" value="MBZ1351849.1"/>
    <property type="molecule type" value="Genomic_DNA"/>
</dbReference>
<sequence length="114" mass="12628">MTLIYTYLAVQRLPRFSDAVQPAQIYQVHDIQQAANLFGHKDLDLSKIQLTGLMRHDASSSGYAIFEIDGKNSGAIAVGETFDKGYFLKSLGPDSVEVVYQGKQISVPMTAKRF</sequence>
<organism evidence="1 2">
    <name type="scientific">Zwartia hollandica</name>
    <dbReference type="NCBI Taxonomy" id="324606"/>
    <lineage>
        <taxon>Bacteria</taxon>
        <taxon>Pseudomonadati</taxon>
        <taxon>Pseudomonadota</taxon>
        <taxon>Betaproteobacteria</taxon>
        <taxon>Burkholderiales</taxon>
        <taxon>Alcaligenaceae</taxon>
        <taxon>Zwartia</taxon>
    </lineage>
</organism>
<accession>A0A953NBG1</accession>
<evidence type="ECO:0000313" key="1">
    <source>
        <dbReference type="EMBL" id="MBZ1351849.1"/>
    </source>
</evidence>